<feature type="domain" description="M23ase beta-sheet core" evidence="3">
    <location>
        <begin position="174"/>
        <end position="261"/>
    </location>
</feature>
<dbReference type="GO" id="GO:0004222">
    <property type="term" value="F:metalloendopeptidase activity"/>
    <property type="evidence" value="ECO:0007669"/>
    <property type="project" value="TreeGrafter"/>
</dbReference>
<comment type="caution">
    <text evidence="4">The sequence shown here is derived from an EMBL/GenBank/DDBJ whole genome shotgun (WGS) entry which is preliminary data.</text>
</comment>
<evidence type="ECO:0000259" key="3">
    <source>
        <dbReference type="Pfam" id="PF01551"/>
    </source>
</evidence>
<evidence type="ECO:0000256" key="1">
    <source>
        <dbReference type="SAM" id="MobiDB-lite"/>
    </source>
</evidence>
<evidence type="ECO:0000313" key="5">
    <source>
        <dbReference type="Proteomes" id="UP001057753"/>
    </source>
</evidence>
<dbReference type="Proteomes" id="UP001057753">
    <property type="component" value="Unassembled WGS sequence"/>
</dbReference>
<keyword evidence="2" id="KW-1133">Transmembrane helix</keyword>
<dbReference type="EMBL" id="JABXYM010000001">
    <property type="protein sequence ID" value="MCR6095669.1"/>
    <property type="molecule type" value="Genomic_DNA"/>
</dbReference>
<dbReference type="InterPro" id="IPR050570">
    <property type="entry name" value="Cell_wall_metabolism_enzyme"/>
</dbReference>
<dbReference type="Gene3D" id="2.70.70.10">
    <property type="entry name" value="Glucose Permease (Domain IIA)"/>
    <property type="match status" value="1"/>
</dbReference>
<proteinExistence type="predicted"/>
<dbReference type="PANTHER" id="PTHR21666:SF274">
    <property type="entry name" value="STAGE IV SPORULATION PROTEIN FA"/>
    <property type="match status" value="1"/>
</dbReference>
<evidence type="ECO:0000313" key="4">
    <source>
        <dbReference type="EMBL" id="MCR6095669.1"/>
    </source>
</evidence>
<dbReference type="InterPro" id="IPR016047">
    <property type="entry name" value="M23ase_b-sheet_dom"/>
</dbReference>
<feature type="region of interest" description="Disordered" evidence="1">
    <location>
        <begin position="1"/>
        <end position="40"/>
    </location>
</feature>
<gene>
    <name evidence="4" type="ORF">HXA33_03860</name>
</gene>
<dbReference type="SUPFAM" id="SSF51261">
    <property type="entry name" value="Duplicated hybrid motif"/>
    <property type="match status" value="1"/>
</dbReference>
<dbReference type="Pfam" id="PF01551">
    <property type="entry name" value="Peptidase_M23"/>
    <property type="match status" value="1"/>
</dbReference>
<protein>
    <submittedName>
        <fullName evidence="4">M23 family metallopeptidase</fullName>
    </submittedName>
</protein>
<organism evidence="4 5">
    <name type="scientific">Salipaludibacillus agaradhaerens</name>
    <name type="common">Bacillus agaradhaerens</name>
    <dbReference type="NCBI Taxonomy" id="76935"/>
    <lineage>
        <taxon>Bacteria</taxon>
        <taxon>Bacillati</taxon>
        <taxon>Bacillota</taxon>
        <taxon>Bacilli</taxon>
        <taxon>Bacillales</taxon>
        <taxon>Bacillaceae</taxon>
    </lineage>
</organism>
<sequence length="276" mass="31921">MNDRVAKLKRKMDARRRKRQDKKRPNKSVQRMRSEGQSLWDMKHDEEREDTIYSFDTVKDKSLQKPNTEPYFNRDTFIMQLLAGICFFLIIGILMQTSTPALDQVRHFVERQFKEEFEFDRVALWYEDLFGRPVALFPSQMEVVAPGDLEEQTPNQYALPASGTIKETFEQNGRGIYVETDLEEAVEAVSSGVIRYIGEDEEHEWGQVVVVSHYDGGESWYGMLEDIYVNLYDHVDSGDVLASVSSHAEDEETGIYYFALKEGDVFIDPVDVISVD</sequence>
<feature type="compositionally biased region" description="Polar residues" evidence="1">
    <location>
        <begin position="27"/>
        <end position="37"/>
    </location>
</feature>
<dbReference type="RefSeq" id="WP_257820426.1">
    <property type="nucleotide sequence ID" value="NZ_JABXYM010000001.1"/>
</dbReference>
<reference evidence="4" key="1">
    <citation type="submission" date="2020-06" db="EMBL/GenBank/DDBJ databases">
        <title>Insight into the genomes of haloalkaliphilic bacilli from Kenyan soda lakes.</title>
        <authorList>
            <person name="Mwirichia R."/>
            <person name="Villamizar G.C."/>
            <person name="Poehlein A."/>
            <person name="Mugweru J."/>
            <person name="Kipnyargis A."/>
            <person name="Kiplimo D."/>
            <person name="Orwa P."/>
            <person name="Daniel R."/>
        </authorList>
    </citation>
    <scope>NUCLEOTIDE SEQUENCE</scope>
    <source>
        <strain evidence="4">B1096_S55</strain>
    </source>
</reference>
<feature type="transmembrane region" description="Helical" evidence="2">
    <location>
        <begin position="77"/>
        <end position="95"/>
    </location>
</feature>
<feature type="compositionally biased region" description="Basic residues" evidence="1">
    <location>
        <begin position="7"/>
        <end position="26"/>
    </location>
</feature>
<evidence type="ECO:0000256" key="2">
    <source>
        <dbReference type="SAM" id="Phobius"/>
    </source>
</evidence>
<keyword evidence="2" id="KW-0472">Membrane</keyword>
<name>A0A9Q4AZQ5_SALAG</name>
<keyword evidence="2" id="KW-0812">Transmembrane</keyword>
<dbReference type="AlphaFoldDB" id="A0A9Q4AZQ5"/>
<dbReference type="CDD" id="cd12797">
    <property type="entry name" value="M23_peptidase"/>
    <property type="match status" value="1"/>
</dbReference>
<dbReference type="PANTHER" id="PTHR21666">
    <property type="entry name" value="PEPTIDASE-RELATED"/>
    <property type="match status" value="1"/>
</dbReference>
<dbReference type="InterPro" id="IPR011055">
    <property type="entry name" value="Dup_hybrid_motif"/>
</dbReference>
<keyword evidence="5" id="KW-1185">Reference proteome</keyword>
<accession>A0A9Q4AZQ5</accession>